<dbReference type="Proteomes" id="UP000078576">
    <property type="component" value="Unassembled WGS sequence"/>
</dbReference>
<organism evidence="1 2">
    <name type="scientific">Cytospora mali</name>
    <name type="common">Apple Valsa canker fungus</name>
    <name type="synonym">Valsa mali</name>
    <dbReference type="NCBI Taxonomy" id="578113"/>
    <lineage>
        <taxon>Eukaryota</taxon>
        <taxon>Fungi</taxon>
        <taxon>Dikarya</taxon>
        <taxon>Ascomycota</taxon>
        <taxon>Pezizomycotina</taxon>
        <taxon>Sordariomycetes</taxon>
        <taxon>Sordariomycetidae</taxon>
        <taxon>Diaporthales</taxon>
        <taxon>Cytosporaceae</taxon>
        <taxon>Cytospora</taxon>
    </lineage>
</organism>
<reference evidence="2" key="1">
    <citation type="submission" date="2014-12" db="EMBL/GenBank/DDBJ databases">
        <title>Genome Sequence of Valsa Canker Pathogens Uncovers a Specific Adaption of Colonization on Woody Bark.</title>
        <authorList>
            <person name="Yin Z."/>
            <person name="Liu H."/>
            <person name="Gao X."/>
            <person name="Li Z."/>
            <person name="Song N."/>
            <person name="Ke X."/>
            <person name="Dai Q."/>
            <person name="Wu Y."/>
            <person name="Sun Y."/>
            <person name="Xu J.-R."/>
            <person name="Kang Z.K."/>
            <person name="Wang L."/>
            <person name="Huang L."/>
        </authorList>
    </citation>
    <scope>NUCLEOTIDE SEQUENCE [LARGE SCALE GENOMIC DNA]</scope>
    <source>
        <strain evidence="2">SXYL134</strain>
    </source>
</reference>
<protein>
    <submittedName>
        <fullName evidence="1">Uncharacterized protein</fullName>
    </submittedName>
</protein>
<dbReference type="AlphaFoldDB" id="A0A194UYM1"/>
<name>A0A194UYM1_CYTMA</name>
<keyword evidence="2" id="KW-1185">Reference proteome</keyword>
<evidence type="ECO:0000313" key="1">
    <source>
        <dbReference type="EMBL" id="KUI56758.1"/>
    </source>
</evidence>
<sequence length="579" mass="60420">MTAGSHHLHGSTFMNLHIHGLSLVGEVEGRSRALVSTVSAKAEGSVGSLGLGHAIIGILVLIGEVLLDDVVCLHVDLLVLVGLALVDLLHAAALLDEQSISVDGVGCVTSSLLVQVTDLEDVLKTIEGDLDDLVVGAAKEVTQGLDASLGNKVTDLIWLLEASTGGVADSPARLLTGLEITVRQQVDKRRNDVGVNHGLNLRGVTSSDVGNGPASLLSNTVLVRAQQRQQARQSTTVDDDLGLHVVTSNDVSYGAQSGGLNGGRSMHEQLHQAAGDAGLDNGLDLVVGAIGKVRDRPAGIDQDFVVQGVNELRQHRKGRLWRLATAKVAQSPSSIAQHAKLAAVAKESQQGLESTAAQNVVTALWAVTSNVTEGPDGLLPHIGFWAGEELDENGHGTSLDDNLSLCSASGGNVGQGPSSLKLNEGVRRSEELDESGNNTGLDDLFDGRVALFGQKLSKAGCSLNLQIDLVGEDALYHLRKILAQLPATYLGLGWGSIIITVGGGAQGSTRSVFACADASSLRQVLLALCLSNLDLLLLAATTKLIRLEGVLGLELGPAMLGDVSLSHGCDRLWFCFRGE</sequence>
<evidence type="ECO:0000313" key="2">
    <source>
        <dbReference type="Proteomes" id="UP000078576"/>
    </source>
</evidence>
<proteinExistence type="predicted"/>
<accession>A0A194UYM1</accession>
<gene>
    <name evidence="1" type="ORF">VP1G_10880</name>
</gene>
<dbReference type="OrthoDB" id="10655283at2759"/>
<dbReference type="EMBL" id="KN714692">
    <property type="protein sequence ID" value="KUI56758.1"/>
    <property type="molecule type" value="Genomic_DNA"/>
</dbReference>